<name>A0A2N6SP98_9LACT</name>
<feature type="transmembrane region" description="Helical" evidence="1">
    <location>
        <begin position="41"/>
        <end position="59"/>
    </location>
</feature>
<keyword evidence="3" id="KW-1185">Reference proteome</keyword>
<feature type="transmembrane region" description="Helical" evidence="1">
    <location>
        <begin position="132"/>
        <end position="163"/>
    </location>
</feature>
<feature type="transmembrane region" description="Helical" evidence="1">
    <location>
        <begin position="5"/>
        <end position="20"/>
    </location>
</feature>
<evidence type="ECO:0000313" key="2">
    <source>
        <dbReference type="EMBL" id="PMC58893.1"/>
    </source>
</evidence>
<dbReference type="InterPro" id="IPR018770">
    <property type="entry name" value="ChloroindolylP_hydrolase"/>
</dbReference>
<proteinExistence type="predicted"/>
<evidence type="ECO:0008006" key="4">
    <source>
        <dbReference type="Google" id="ProtNLM"/>
    </source>
</evidence>
<feature type="transmembrane region" description="Helical" evidence="1">
    <location>
        <begin position="100"/>
        <end position="120"/>
    </location>
</feature>
<gene>
    <name evidence="2" type="ORF">CJ205_02255</name>
</gene>
<dbReference type="EMBL" id="PNHE01000005">
    <property type="protein sequence ID" value="PMC58893.1"/>
    <property type="molecule type" value="Genomic_DNA"/>
</dbReference>
<keyword evidence="1" id="KW-0472">Membrane</keyword>
<evidence type="ECO:0000313" key="3">
    <source>
        <dbReference type="Proteomes" id="UP000235682"/>
    </source>
</evidence>
<keyword evidence="1" id="KW-0812">Transmembrane</keyword>
<sequence length="355" mass="40852">MNLIILLLVLGYGGIQYLIYQKKDPEQSFYRRISKISKNTFFVSLAIFVVLCVVLYISGSLFNPLVALIMIMSLSGISILSFIFELINQRIKGTHIQNQVLSFFYAFGIFCNFLLTIGVLTVDMNISTVDLIASAVGVFVMLGALNSICSLMVFLIVSILGLFNSPIKQRRRPVVKRDLMTHYEELGMTPSEIDTFRKEMYDVKQHILRLEESAEQTGKMRALALRYNIVAITKRFFKDIVEEANRINDAERFIYHFLPSLVDLVDKYNEIQGHIAKNKQTYLILERSANAIEQLMIDIIDEYTAFHEKNIQDLEFEVELAAKSRSRKETDFTTYSSESILNDFFDEDLNKEEEA</sequence>
<dbReference type="STRING" id="84521.SAMN04487994_101822"/>
<dbReference type="OrthoDB" id="2243657at2"/>
<feature type="transmembrane region" description="Helical" evidence="1">
    <location>
        <begin position="65"/>
        <end position="88"/>
    </location>
</feature>
<organism evidence="2 3">
    <name type="scientific">Dolosicoccus paucivorans</name>
    <dbReference type="NCBI Taxonomy" id="84521"/>
    <lineage>
        <taxon>Bacteria</taxon>
        <taxon>Bacillati</taxon>
        <taxon>Bacillota</taxon>
        <taxon>Bacilli</taxon>
        <taxon>Lactobacillales</taxon>
        <taxon>Aerococcaceae</taxon>
        <taxon>Dolosicoccus</taxon>
    </lineage>
</organism>
<keyword evidence="1" id="KW-1133">Transmembrane helix</keyword>
<accession>A0A2N6SP98</accession>
<protein>
    <recommendedName>
        <fullName evidence="4">5-bromo-4-chloroindolyl phosphate hydrolysis protein</fullName>
    </recommendedName>
</protein>
<evidence type="ECO:0000256" key="1">
    <source>
        <dbReference type="SAM" id="Phobius"/>
    </source>
</evidence>
<comment type="caution">
    <text evidence="2">The sequence shown here is derived from an EMBL/GenBank/DDBJ whole genome shotgun (WGS) entry which is preliminary data.</text>
</comment>
<dbReference type="AlphaFoldDB" id="A0A2N6SP98"/>
<reference evidence="2 3" key="1">
    <citation type="submission" date="2017-09" db="EMBL/GenBank/DDBJ databases">
        <title>Bacterial strain isolated from the female urinary microbiota.</title>
        <authorList>
            <person name="Thomas-White K."/>
            <person name="Kumar N."/>
            <person name="Forster S."/>
            <person name="Putonti C."/>
            <person name="Lawley T."/>
            <person name="Wolfe A.J."/>
        </authorList>
    </citation>
    <scope>NUCLEOTIDE SEQUENCE [LARGE SCALE GENOMIC DNA]</scope>
    <source>
        <strain evidence="2 3">UMB0852</strain>
    </source>
</reference>
<dbReference type="Proteomes" id="UP000235682">
    <property type="component" value="Unassembled WGS sequence"/>
</dbReference>
<dbReference type="RefSeq" id="WP_102227441.1">
    <property type="nucleotide sequence ID" value="NZ_PNFY01000004.1"/>
</dbReference>
<dbReference type="Pfam" id="PF10112">
    <property type="entry name" value="Halogen_Hydrol"/>
    <property type="match status" value="1"/>
</dbReference>